<evidence type="ECO:0000313" key="2">
    <source>
        <dbReference type="Proteomes" id="UP000624244"/>
    </source>
</evidence>
<dbReference type="EMBL" id="WNKQ01000009">
    <property type="protein sequence ID" value="KAF5849420.1"/>
    <property type="molecule type" value="Genomic_DNA"/>
</dbReference>
<organism evidence="1 2">
    <name type="scientific">Cochliobolus sativus</name>
    <name type="common">Common root rot and spot blotch fungus</name>
    <name type="synonym">Bipolaris sorokiniana</name>
    <dbReference type="NCBI Taxonomy" id="45130"/>
    <lineage>
        <taxon>Eukaryota</taxon>
        <taxon>Fungi</taxon>
        <taxon>Dikarya</taxon>
        <taxon>Ascomycota</taxon>
        <taxon>Pezizomycotina</taxon>
        <taxon>Dothideomycetes</taxon>
        <taxon>Pleosporomycetidae</taxon>
        <taxon>Pleosporales</taxon>
        <taxon>Pleosporineae</taxon>
        <taxon>Pleosporaceae</taxon>
        <taxon>Bipolaris</taxon>
    </lineage>
</organism>
<sequence length="68" mass="7603">MNSNVGGGEEAEKRSKEEAMDHAFRLPTAWLLFQRFFSSVEGMGKCVMARLGIAMLIENTDAVQPHFN</sequence>
<reference evidence="1" key="1">
    <citation type="submission" date="2019-11" db="EMBL/GenBank/DDBJ databases">
        <title>Bipolaris sorokiniana Genome sequencing.</title>
        <authorList>
            <person name="Wang H."/>
        </authorList>
    </citation>
    <scope>NUCLEOTIDE SEQUENCE</scope>
</reference>
<comment type="caution">
    <text evidence="1">The sequence shown here is derived from an EMBL/GenBank/DDBJ whole genome shotgun (WGS) entry which is preliminary data.</text>
</comment>
<dbReference type="Proteomes" id="UP000624244">
    <property type="component" value="Unassembled WGS sequence"/>
</dbReference>
<accession>A0A8H6DWT8</accession>
<name>A0A8H6DWT8_COCSA</name>
<evidence type="ECO:0000313" key="1">
    <source>
        <dbReference type="EMBL" id="KAF5849420.1"/>
    </source>
</evidence>
<protein>
    <submittedName>
        <fullName evidence="1">Uncharacterized protein</fullName>
    </submittedName>
</protein>
<dbReference type="AlphaFoldDB" id="A0A8H6DWT8"/>
<gene>
    <name evidence="1" type="ORF">GGP41_006410</name>
</gene>
<proteinExistence type="predicted"/>